<feature type="compositionally biased region" description="Low complexity" evidence="1">
    <location>
        <begin position="545"/>
        <end position="561"/>
    </location>
</feature>
<name>A0AAU7D0B8_9BACT</name>
<keyword evidence="2" id="KW-1133">Transmembrane helix</keyword>
<feature type="transmembrane region" description="Helical" evidence="2">
    <location>
        <begin position="119"/>
        <end position="145"/>
    </location>
</feature>
<feature type="transmembrane region" description="Helical" evidence="2">
    <location>
        <begin position="87"/>
        <end position="107"/>
    </location>
</feature>
<dbReference type="InterPro" id="IPR025164">
    <property type="entry name" value="Toastrack_DUF4097"/>
</dbReference>
<feature type="domain" description="LiaI-LiaF-like transmembrane region" evidence="4">
    <location>
        <begin position="56"/>
        <end position="102"/>
    </location>
</feature>
<feature type="domain" description="DUF4097" evidence="3">
    <location>
        <begin position="187"/>
        <end position="501"/>
    </location>
</feature>
<dbReference type="AlphaFoldDB" id="A0AAU7D0B8"/>
<dbReference type="Pfam" id="PF18917">
    <property type="entry name" value="LiaI-LiaF-like_TM1"/>
    <property type="match status" value="1"/>
</dbReference>
<evidence type="ECO:0000256" key="2">
    <source>
        <dbReference type="SAM" id="Phobius"/>
    </source>
</evidence>
<dbReference type="InterPro" id="IPR043726">
    <property type="entry name" value="LiaI-LiaF-like_TM1"/>
</dbReference>
<reference evidence="5" key="1">
    <citation type="submission" date="2023-03" db="EMBL/GenBank/DDBJ databases">
        <title>Edaphobacter sp.</title>
        <authorList>
            <person name="Huber K.J."/>
            <person name="Papendorf J."/>
            <person name="Pilke C."/>
            <person name="Bunk B."/>
            <person name="Sproeer C."/>
            <person name="Pester M."/>
        </authorList>
    </citation>
    <scope>NUCLEOTIDE SEQUENCE</scope>
    <source>
        <strain evidence="5">DSM 109919</strain>
    </source>
</reference>
<protein>
    <submittedName>
        <fullName evidence="5">DUF4097 family beta strand repeat-containing protein</fullName>
    </submittedName>
</protein>
<evidence type="ECO:0000259" key="4">
    <source>
        <dbReference type="Pfam" id="PF18917"/>
    </source>
</evidence>
<dbReference type="PANTHER" id="PTHR34094">
    <property type="match status" value="1"/>
</dbReference>
<evidence type="ECO:0000259" key="3">
    <source>
        <dbReference type="Pfam" id="PF13349"/>
    </source>
</evidence>
<accession>A0AAU7D0B8</accession>
<proteinExistence type="predicted"/>
<feature type="transmembrane region" description="Helical" evidence="2">
    <location>
        <begin position="55"/>
        <end position="75"/>
    </location>
</feature>
<dbReference type="EMBL" id="CP121194">
    <property type="protein sequence ID" value="XBH10595.1"/>
    <property type="molecule type" value="Genomic_DNA"/>
</dbReference>
<feature type="compositionally biased region" description="Low complexity" evidence="1">
    <location>
        <begin position="569"/>
        <end position="579"/>
    </location>
</feature>
<feature type="region of interest" description="Disordered" evidence="1">
    <location>
        <begin position="531"/>
        <end position="579"/>
    </location>
</feature>
<sequence>MATNPPPYPPPGPPYGNDWKYQRRVMKEQARMQRDMFRAQAAAYRNRTRGMRHGSIVGPIIIITIGVVFLLVQMGRLDGHQVWEWYGHWWPVLLIGAGIVMFGEWVYDRYSQTDPSHPVYRSGMGGGVFSLLLLLVIAGVIFSGFQHGSGTMFEHSFGINQNDLDQFLGDKHESDQSLTEALPAGDAISIDNPRGDVFISGTSDDNQIHVAMHREIYSRSDSDADRKAQQLNPQINTNGNILTLAVPRLPGGRADLTITTPPAAAVNVTANHGDVHVSSIKATVSVTANHGDVELSAITGAVSAHINNSDSSLSAHSITGPLIVEGRGQDLTLSDLSSPVSINGDFFGSTHLEHIRGSIKFHSTRTDMQLGRLDGEADISNNADLSASEVVGPLTLSTRSRNVTLDRIAGNVSVTNSNGFVNVTSAPPLGDVTIENRNGDVTLTVPEHSSFSIDAQTTDGDLDNDFSLSTQGTDTRKNFTGTIGNGGSTLRLTTSHGNVSLKKSTVLPLPPTPPAPPKLTLVPPEARSAIEGAQAQAKEAERTAAAEIKAAKAQANEAAAQAKREAKQKSNSSANSSHQ</sequence>
<keyword evidence="2" id="KW-0812">Transmembrane</keyword>
<gene>
    <name evidence="5" type="ORF">P4G45_02410</name>
</gene>
<keyword evidence="2" id="KW-0472">Membrane</keyword>
<evidence type="ECO:0000313" key="5">
    <source>
        <dbReference type="EMBL" id="XBH10595.1"/>
    </source>
</evidence>
<dbReference type="KEGG" id="epl:P4G45_02410"/>
<organism evidence="5">
    <name type="scientific">Edaphobacter paludis</name>
    <dbReference type="NCBI Taxonomy" id="3035702"/>
    <lineage>
        <taxon>Bacteria</taxon>
        <taxon>Pseudomonadati</taxon>
        <taxon>Acidobacteriota</taxon>
        <taxon>Terriglobia</taxon>
        <taxon>Terriglobales</taxon>
        <taxon>Acidobacteriaceae</taxon>
        <taxon>Edaphobacter</taxon>
    </lineage>
</organism>
<evidence type="ECO:0000256" key="1">
    <source>
        <dbReference type="SAM" id="MobiDB-lite"/>
    </source>
</evidence>
<dbReference type="Pfam" id="PF13349">
    <property type="entry name" value="DUF4097"/>
    <property type="match status" value="1"/>
</dbReference>
<dbReference type="RefSeq" id="WP_348268101.1">
    <property type="nucleotide sequence ID" value="NZ_CP121194.1"/>
</dbReference>
<dbReference type="PANTHER" id="PTHR34094:SF1">
    <property type="entry name" value="PROTEIN FAM185A"/>
    <property type="match status" value="1"/>
</dbReference>